<evidence type="ECO:0000313" key="3">
    <source>
        <dbReference type="Proteomes" id="UP001642487"/>
    </source>
</evidence>
<reference evidence="2 3" key="1">
    <citation type="submission" date="2024-03" db="EMBL/GenBank/DDBJ databases">
        <authorList>
            <person name="Gkanogiannis A."/>
            <person name="Becerra Lopez-Lavalle L."/>
        </authorList>
    </citation>
    <scope>NUCLEOTIDE SEQUENCE [LARGE SCALE GENOMIC DNA]</scope>
</reference>
<evidence type="ECO:0008006" key="4">
    <source>
        <dbReference type="Google" id="ProtNLM"/>
    </source>
</evidence>
<organism evidence="2 3">
    <name type="scientific">Citrullus colocynthis</name>
    <name type="common">colocynth</name>
    <dbReference type="NCBI Taxonomy" id="252529"/>
    <lineage>
        <taxon>Eukaryota</taxon>
        <taxon>Viridiplantae</taxon>
        <taxon>Streptophyta</taxon>
        <taxon>Embryophyta</taxon>
        <taxon>Tracheophyta</taxon>
        <taxon>Spermatophyta</taxon>
        <taxon>Magnoliopsida</taxon>
        <taxon>eudicotyledons</taxon>
        <taxon>Gunneridae</taxon>
        <taxon>Pentapetalae</taxon>
        <taxon>rosids</taxon>
        <taxon>fabids</taxon>
        <taxon>Cucurbitales</taxon>
        <taxon>Cucurbitaceae</taxon>
        <taxon>Benincaseae</taxon>
        <taxon>Citrullus</taxon>
    </lineage>
</organism>
<protein>
    <recommendedName>
        <fullName evidence="4">Mediator of RNA polymerase II transcription subunit 30</fullName>
    </recommendedName>
</protein>
<dbReference type="Proteomes" id="UP001642487">
    <property type="component" value="Chromosome 9"/>
</dbReference>
<keyword evidence="3" id="KW-1185">Reference proteome</keyword>
<feature type="region of interest" description="Disordered" evidence="1">
    <location>
        <begin position="107"/>
        <end position="153"/>
    </location>
</feature>
<dbReference type="PANTHER" id="PTHR36406">
    <property type="entry name" value="MEDIATOR OF RNA POLYMERASE II TRANSCRIPTION SUBUNIT 30"/>
    <property type="match status" value="1"/>
</dbReference>
<proteinExistence type="predicted"/>
<accession>A0ABP0ZFW9</accession>
<evidence type="ECO:0000256" key="1">
    <source>
        <dbReference type="SAM" id="MobiDB-lite"/>
    </source>
</evidence>
<gene>
    <name evidence="2" type="ORF">CITCOLO1_LOCUS22798</name>
</gene>
<evidence type="ECO:0000313" key="2">
    <source>
        <dbReference type="EMBL" id="CAK9330306.1"/>
    </source>
</evidence>
<dbReference type="InterPro" id="IPR034568">
    <property type="entry name" value="MED30"/>
</dbReference>
<feature type="compositionally biased region" description="Polar residues" evidence="1">
    <location>
        <begin position="108"/>
        <end position="124"/>
    </location>
</feature>
<dbReference type="EMBL" id="OZ021743">
    <property type="protein sequence ID" value="CAK9330306.1"/>
    <property type="molecule type" value="Genomic_DNA"/>
</dbReference>
<dbReference type="PANTHER" id="PTHR36406:SF2">
    <property type="entry name" value="MEDIATOR OF RNA POLYMERASE II TRANSCRIPTION SUBUNIT 30"/>
    <property type="match status" value="1"/>
</dbReference>
<name>A0ABP0ZFW9_9ROSI</name>
<sequence>MNTTSVIGNWNWEFRRFRTLSLQIWWFVDCSSNTGASVFSSGNIQMEEKPTNVLALAQTTQELAMDGIKHLEETIESAFQILYSMNDELCNPTLWSTTSTTATTATSGLTIASPNGPSSHSANGVVNGDASSESTSHHTDTSSGGGSGSGGALEEARVRYKNSVLALRAILAAIPNSQKAKAYESGTSGHASPADQSEIDKLEQHLSNLRRELVIKNLHIKLLIDQLRDLVADVSTWQSPCSA</sequence>